<proteinExistence type="predicted"/>
<accession>A0A2M4D666</accession>
<protein>
    <submittedName>
        <fullName evidence="2">Putative secreted protein</fullName>
    </submittedName>
</protein>
<sequence>MVRGRRRRLSLSLCPCSVALLLKSFWVTGWGGVRPGCVAHPVALTALIPQRLKRKSIIIIIIINRFSVHCLAARLQQLLLRCKSAIRHFCRSDTNH</sequence>
<keyword evidence="1" id="KW-0732">Signal</keyword>
<evidence type="ECO:0000313" key="2">
    <source>
        <dbReference type="EMBL" id="MBW72991.1"/>
    </source>
</evidence>
<dbReference type="AlphaFoldDB" id="A0A2M4D666"/>
<name>A0A2M4D666_ANODA</name>
<reference evidence="2" key="1">
    <citation type="submission" date="2018-01" db="EMBL/GenBank/DDBJ databases">
        <title>An insight into the sialome of Amazonian anophelines.</title>
        <authorList>
            <person name="Ribeiro J.M."/>
            <person name="Scarpassa V."/>
            <person name="Calvo E."/>
        </authorList>
    </citation>
    <scope>NUCLEOTIDE SEQUENCE</scope>
</reference>
<dbReference type="EMBL" id="GGFL01008813">
    <property type="protein sequence ID" value="MBW72991.1"/>
    <property type="molecule type" value="Transcribed_RNA"/>
</dbReference>
<feature type="chain" id="PRO_5014921607" evidence="1">
    <location>
        <begin position="32"/>
        <end position="96"/>
    </location>
</feature>
<evidence type="ECO:0000256" key="1">
    <source>
        <dbReference type="SAM" id="SignalP"/>
    </source>
</evidence>
<organism evidence="2">
    <name type="scientific">Anopheles darlingi</name>
    <name type="common">Mosquito</name>
    <dbReference type="NCBI Taxonomy" id="43151"/>
    <lineage>
        <taxon>Eukaryota</taxon>
        <taxon>Metazoa</taxon>
        <taxon>Ecdysozoa</taxon>
        <taxon>Arthropoda</taxon>
        <taxon>Hexapoda</taxon>
        <taxon>Insecta</taxon>
        <taxon>Pterygota</taxon>
        <taxon>Neoptera</taxon>
        <taxon>Endopterygota</taxon>
        <taxon>Diptera</taxon>
        <taxon>Nematocera</taxon>
        <taxon>Culicoidea</taxon>
        <taxon>Culicidae</taxon>
        <taxon>Anophelinae</taxon>
        <taxon>Anopheles</taxon>
    </lineage>
</organism>
<feature type="signal peptide" evidence="1">
    <location>
        <begin position="1"/>
        <end position="31"/>
    </location>
</feature>